<dbReference type="EMBL" id="CAAHFH010000002">
    <property type="protein sequence ID" value="VGO22173.1"/>
    <property type="molecule type" value="Genomic_DNA"/>
</dbReference>
<gene>
    <name evidence="1" type="ORF">SCARR_04255</name>
</gene>
<dbReference type="Proteomes" id="UP000346198">
    <property type="component" value="Unassembled WGS sequence"/>
</dbReference>
<organism evidence="1 2">
    <name type="scientific">Pontiella sulfatireligans</name>
    <dbReference type="NCBI Taxonomy" id="2750658"/>
    <lineage>
        <taxon>Bacteria</taxon>
        <taxon>Pseudomonadati</taxon>
        <taxon>Kiritimatiellota</taxon>
        <taxon>Kiritimatiellia</taxon>
        <taxon>Kiritimatiellales</taxon>
        <taxon>Pontiellaceae</taxon>
        <taxon>Pontiella</taxon>
    </lineage>
</organism>
<dbReference type="Gene3D" id="3.40.390.10">
    <property type="entry name" value="Collagenase (Catalytic Domain)"/>
    <property type="match status" value="1"/>
</dbReference>
<name>A0A6C2UQF4_9BACT</name>
<dbReference type="RefSeq" id="WP_136063573.1">
    <property type="nucleotide sequence ID" value="NZ_CAAHFH010000002.1"/>
</dbReference>
<keyword evidence="2" id="KW-1185">Reference proteome</keyword>
<sequence>MKRRNFIPLLAAAPVFAQQTPYERRQIQGWTVVVSRRLLDEEAPLASEAIKLLETKLKEVVHALPAEAVEKLRAVPVWLEHQDNGAAKCAAYHPSAKWLTDHGHNPNKARSVEFANPTLFIQWSEIQPSMVLHEMAHAYHHQVLTHSFEPIASAYKQALNSGLYAEVKHAKGKARRAYALNNQKEFFAELSEAYFGRNDFFPFNRMELREYDPKGYAAIEVAWKTSA</sequence>
<evidence type="ECO:0000313" key="1">
    <source>
        <dbReference type="EMBL" id="VGO22173.1"/>
    </source>
</evidence>
<evidence type="ECO:0008006" key="3">
    <source>
        <dbReference type="Google" id="ProtNLM"/>
    </source>
</evidence>
<accession>A0A6C2UQF4</accession>
<dbReference type="GO" id="GO:0008237">
    <property type="term" value="F:metallopeptidase activity"/>
    <property type="evidence" value="ECO:0007669"/>
    <property type="project" value="InterPro"/>
</dbReference>
<proteinExistence type="predicted"/>
<dbReference type="AlphaFoldDB" id="A0A6C2UQF4"/>
<dbReference type="InterPro" id="IPR024079">
    <property type="entry name" value="MetalloPept_cat_dom_sf"/>
</dbReference>
<protein>
    <recommendedName>
        <fullName evidence="3">Metallopeptidase</fullName>
    </recommendedName>
</protein>
<evidence type="ECO:0000313" key="2">
    <source>
        <dbReference type="Proteomes" id="UP000346198"/>
    </source>
</evidence>
<dbReference type="SUPFAM" id="SSF55486">
    <property type="entry name" value="Metalloproteases ('zincins'), catalytic domain"/>
    <property type="match status" value="1"/>
</dbReference>
<reference evidence="1 2" key="1">
    <citation type="submission" date="2019-04" db="EMBL/GenBank/DDBJ databases">
        <authorList>
            <person name="Van Vliet M D."/>
        </authorList>
    </citation>
    <scope>NUCLEOTIDE SEQUENCE [LARGE SCALE GENOMIC DNA]</scope>
    <source>
        <strain evidence="1 2">F21</strain>
    </source>
</reference>